<accession>A0A1E5Q9K1</accession>
<organism evidence="1 2">
    <name type="scientific">Magnetovibrio blakemorei</name>
    <dbReference type="NCBI Taxonomy" id="28181"/>
    <lineage>
        <taxon>Bacteria</taxon>
        <taxon>Pseudomonadati</taxon>
        <taxon>Pseudomonadota</taxon>
        <taxon>Alphaproteobacteria</taxon>
        <taxon>Rhodospirillales</taxon>
        <taxon>Magnetovibrionaceae</taxon>
        <taxon>Magnetovibrio</taxon>
    </lineage>
</organism>
<gene>
    <name evidence="1" type="ORF">BEN30_07510</name>
</gene>
<dbReference type="PANTHER" id="PTHR47017">
    <property type="entry name" value="ACYL-COA"/>
    <property type="match status" value="1"/>
</dbReference>
<dbReference type="PANTHER" id="PTHR47017:SF1">
    <property type="entry name" value="ACYL-COA"/>
    <property type="match status" value="1"/>
</dbReference>
<dbReference type="InterPro" id="IPR007434">
    <property type="entry name" value="FemAB-like"/>
</dbReference>
<keyword evidence="2" id="KW-1185">Reference proteome</keyword>
<reference evidence="2" key="1">
    <citation type="submission" date="2016-07" db="EMBL/GenBank/DDBJ databases">
        <authorList>
            <person name="Florea S."/>
            <person name="Webb J.S."/>
            <person name="Jaromczyk J."/>
            <person name="Schardl C.L."/>
        </authorList>
    </citation>
    <scope>NUCLEOTIDE SEQUENCE [LARGE SCALE GENOMIC DNA]</scope>
    <source>
        <strain evidence="2">MV-1</strain>
    </source>
</reference>
<proteinExistence type="predicted"/>
<dbReference type="GO" id="GO:0016740">
    <property type="term" value="F:transferase activity"/>
    <property type="evidence" value="ECO:0007669"/>
    <property type="project" value="UniProtKB-KW"/>
</dbReference>
<dbReference type="Pfam" id="PF04339">
    <property type="entry name" value="FemAB_like"/>
    <property type="match status" value="1"/>
</dbReference>
<dbReference type="RefSeq" id="WP_069957424.1">
    <property type="nucleotide sequence ID" value="NZ_MCGG01000017.1"/>
</dbReference>
<dbReference type="AlphaFoldDB" id="A0A1E5Q9K1"/>
<dbReference type="EMBL" id="MCGG01000017">
    <property type="protein sequence ID" value="OEJ68095.1"/>
    <property type="molecule type" value="Genomic_DNA"/>
</dbReference>
<sequence length="393" mass="43594">MPDGHEHINISLVETIGAVSPDQWDGCAGPANPFVSHAFLSSLEDAGCVQADTGWAARHVLIQDDSGTLLAAAPMYLKGNSMGEYVFDWGWAEAYERAGGRYYPKLLCGVPFTPVTGPRLLVRGDVQPSLALNLKHQLAQTMSEAVQGAKLSSLHVNFIPVTDVQVFADAGYLARTGLQYHWQNQSYDCYDDFLAQLSSRKRKALKKERRAATEGTGLHIEHLSGADIQARHWDALYGFYRDTSNRKWGQAYLNRDFFELLGQRLANKVVLVMAMRGADIVAGALNLVGDDALYGRYWGCKEEIPYLHFEVCYHQAIDIAIERGLARVEAGAQGEHKIARGYLPQITHSAHFIPDTNFRAGVSAFLDRERTAIAHERQILLAESPYRQSDSLG</sequence>
<dbReference type="Gene3D" id="3.40.630.30">
    <property type="match status" value="1"/>
</dbReference>
<dbReference type="SUPFAM" id="SSF55729">
    <property type="entry name" value="Acyl-CoA N-acyltransferases (Nat)"/>
    <property type="match status" value="1"/>
</dbReference>
<dbReference type="InterPro" id="IPR016181">
    <property type="entry name" value="Acyl_CoA_acyltransferase"/>
</dbReference>
<evidence type="ECO:0000313" key="1">
    <source>
        <dbReference type="EMBL" id="OEJ68095.1"/>
    </source>
</evidence>
<name>A0A1E5Q9K1_9PROT</name>
<keyword evidence="1" id="KW-0808">Transferase</keyword>
<evidence type="ECO:0000313" key="2">
    <source>
        <dbReference type="Proteomes" id="UP000095347"/>
    </source>
</evidence>
<dbReference type="Proteomes" id="UP000095347">
    <property type="component" value="Unassembled WGS sequence"/>
</dbReference>
<dbReference type="OrthoDB" id="9776898at2"/>
<protein>
    <submittedName>
        <fullName evidence="1">GNAT family N-acetyltransferase</fullName>
    </submittedName>
</protein>
<dbReference type="STRING" id="28181.BEN30_07510"/>
<comment type="caution">
    <text evidence="1">The sequence shown here is derived from an EMBL/GenBank/DDBJ whole genome shotgun (WGS) entry which is preliminary data.</text>
</comment>